<organism evidence="1 2">
    <name type="scientific">Pleurodeles waltl</name>
    <name type="common">Iberian ribbed newt</name>
    <dbReference type="NCBI Taxonomy" id="8319"/>
    <lineage>
        <taxon>Eukaryota</taxon>
        <taxon>Metazoa</taxon>
        <taxon>Chordata</taxon>
        <taxon>Craniata</taxon>
        <taxon>Vertebrata</taxon>
        <taxon>Euteleostomi</taxon>
        <taxon>Amphibia</taxon>
        <taxon>Batrachia</taxon>
        <taxon>Caudata</taxon>
        <taxon>Salamandroidea</taxon>
        <taxon>Salamandridae</taxon>
        <taxon>Pleurodelinae</taxon>
        <taxon>Pleurodeles</taxon>
    </lineage>
</organism>
<dbReference type="Proteomes" id="UP001066276">
    <property type="component" value="Chromosome 1_1"/>
</dbReference>
<name>A0AAV7WHS7_PLEWA</name>
<accession>A0AAV7WHS7</accession>
<protein>
    <submittedName>
        <fullName evidence="1">Uncharacterized protein</fullName>
    </submittedName>
</protein>
<dbReference type="AlphaFoldDB" id="A0AAV7WHS7"/>
<sequence length="111" mass="12576">MESSLRRRTWPLTLSAPGYARTGCARQRMLRSKPPCLNLQAQERSTCTCWPHGWRSKASYQVAQVLSELPTFPSSSNMCRTPIEQPDSEDYLCEDIYPNHSGKDLQASKAL</sequence>
<gene>
    <name evidence="1" type="ORF">NDU88_001252</name>
</gene>
<reference evidence="1" key="1">
    <citation type="journal article" date="2022" name="bioRxiv">
        <title>Sequencing and chromosome-scale assembly of the giantPleurodeles waltlgenome.</title>
        <authorList>
            <person name="Brown T."/>
            <person name="Elewa A."/>
            <person name="Iarovenko S."/>
            <person name="Subramanian E."/>
            <person name="Araus A.J."/>
            <person name="Petzold A."/>
            <person name="Susuki M."/>
            <person name="Suzuki K.-i.T."/>
            <person name="Hayashi T."/>
            <person name="Toyoda A."/>
            <person name="Oliveira C."/>
            <person name="Osipova E."/>
            <person name="Leigh N.D."/>
            <person name="Simon A."/>
            <person name="Yun M.H."/>
        </authorList>
    </citation>
    <scope>NUCLEOTIDE SEQUENCE</scope>
    <source>
        <strain evidence="1">20211129_DDA</strain>
        <tissue evidence="1">Liver</tissue>
    </source>
</reference>
<evidence type="ECO:0000313" key="2">
    <source>
        <dbReference type="Proteomes" id="UP001066276"/>
    </source>
</evidence>
<comment type="caution">
    <text evidence="1">The sequence shown here is derived from an EMBL/GenBank/DDBJ whole genome shotgun (WGS) entry which is preliminary data.</text>
</comment>
<proteinExistence type="predicted"/>
<dbReference type="EMBL" id="JANPWB010000001">
    <property type="protein sequence ID" value="KAJ1213619.1"/>
    <property type="molecule type" value="Genomic_DNA"/>
</dbReference>
<keyword evidence="2" id="KW-1185">Reference proteome</keyword>
<evidence type="ECO:0000313" key="1">
    <source>
        <dbReference type="EMBL" id="KAJ1213619.1"/>
    </source>
</evidence>